<feature type="domain" description="DUF6745" evidence="1">
    <location>
        <begin position="178"/>
        <end position="302"/>
    </location>
</feature>
<keyword evidence="3" id="KW-1185">Reference proteome</keyword>
<dbReference type="Pfam" id="PF20530">
    <property type="entry name" value="DUF6745"/>
    <property type="match status" value="1"/>
</dbReference>
<evidence type="ECO:0000313" key="2">
    <source>
        <dbReference type="EMBL" id="MEV0968365.1"/>
    </source>
</evidence>
<sequence length="348" mass="39702">MDARTFTGVFTEEHETLVAGVCDEWTESGLSTEPVDRRAAEQAVREAYTASRLEPPGRIVWAGSPAGCLRACLDDDTLGRPRLAETPSPELVSGLRRELRRRYRSNPWRELEDQLARRLHDELGAELWDELRTQIGSRIREPLWNRLRVRLRGHVLSRLSAQPSVLCGHLGGVQDIWRDAHWMALYTCALQIAKMRDGRLETLVDATRRLGWWIPSGDGVILSERPTVLRRDELERLHCATGPALSWRDGYALHAWHGTPVPEWVVKGPTREAIRDEDDPEIRRCAIESFGWERYIRESGLPLVAEIEDPRDPGSRLALYDLPEHVLDERLRVLVTPDVQAGNVYLVL</sequence>
<name>A0ABV3G9Q4_MICGL</name>
<organism evidence="2 3">
    <name type="scientific">Microtetraspora glauca</name>
    <dbReference type="NCBI Taxonomy" id="1996"/>
    <lineage>
        <taxon>Bacteria</taxon>
        <taxon>Bacillati</taxon>
        <taxon>Actinomycetota</taxon>
        <taxon>Actinomycetes</taxon>
        <taxon>Streptosporangiales</taxon>
        <taxon>Streptosporangiaceae</taxon>
        <taxon>Microtetraspora</taxon>
    </lineage>
</organism>
<gene>
    <name evidence="2" type="ORF">AB0I59_07000</name>
</gene>
<dbReference type="EMBL" id="JBFALK010000003">
    <property type="protein sequence ID" value="MEV0968365.1"/>
    <property type="molecule type" value="Genomic_DNA"/>
</dbReference>
<reference evidence="2 3" key="1">
    <citation type="submission" date="2024-06" db="EMBL/GenBank/DDBJ databases">
        <title>The Natural Products Discovery Center: Release of the First 8490 Sequenced Strains for Exploring Actinobacteria Biosynthetic Diversity.</title>
        <authorList>
            <person name="Kalkreuter E."/>
            <person name="Kautsar S.A."/>
            <person name="Yang D."/>
            <person name="Bader C.D."/>
            <person name="Teijaro C.N."/>
            <person name="Fluegel L."/>
            <person name="Davis C.M."/>
            <person name="Simpson J.R."/>
            <person name="Lauterbach L."/>
            <person name="Steele A.D."/>
            <person name="Gui C."/>
            <person name="Meng S."/>
            <person name="Li G."/>
            <person name="Viehrig K."/>
            <person name="Ye F."/>
            <person name="Su P."/>
            <person name="Kiefer A.F."/>
            <person name="Nichols A."/>
            <person name="Cepeda A.J."/>
            <person name="Yan W."/>
            <person name="Fan B."/>
            <person name="Jiang Y."/>
            <person name="Adhikari A."/>
            <person name="Zheng C.-J."/>
            <person name="Schuster L."/>
            <person name="Cowan T.M."/>
            <person name="Smanski M.J."/>
            <person name="Chevrette M.G."/>
            <person name="De Carvalho L.P.S."/>
            <person name="Shen B."/>
        </authorList>
    </citation>
    <scope>NUCLEOTIDE SEQUENCE [LARGE SCALE GENOMIC DNA]</scope>
    <source>
        <strain evidence="2 3">NPDC050100</strain>
    </source>
</reference>
<dbReference type="RefSeq" id="WP_358130957.1">
    <property type="nucleotide sequence ID" value="NZ_JBFALK010000003.1"/>
</dbReference>
<protein>
    <submittedName>
        <fullName evidence="2">DUF6745 domain-containing protein</fullName>
    </submittedName>
</protein>
<evidence type="ECO:0000259" key="1">
    <source>
        <dbReference type="Pfam" id="PF20530"/>
    </source>
</evidence>
<dbReference type="Proteomes" id="UP001551675">
    <property type="component" value="Unassembled WGS sequence"/>
</dbReference>
<comment type="caution">
    <text evidence="2">The sequence shown here is derived from an EMBL/GenBank/DDBJ whole genome shotgun (WGS) entry which is preliminary data.</text>
</comment>
<dbReference type="InterPro" id="IPR046633">
    <property type="entry name" value="DUF6745"/>
</dbReference>
<accession>A0ABV3G9Q4</accession>
<proteinExistence type="predicted"/>
<evidence type="ECO:0000313" key="3">
    <source>
        <dbReference type="Proteomes" id="UP001551675"/>
    </source>
</evidence>